<accession>A0AAN7VMK0</accession>
<dbReference type="AlphaFoldDB" id="A0AAN7VMK0"/>
<name>A0AAN7VMK0_9PEZI</name>
<dbReference type="Proteomes" id="UP001310594">
    <property type="component" value="Unassembled WGS sequence"/>
</dbReference>
<proteinExistence type="predicted"/>
<sequence length="297" mass="33604">MASNETQQPCHFFALPVEIQDMIFELAYPMMNAKIIFKSFPDYKVSEFVVSKKFFVGTTRAYIGAQHWTDDTTSTLLADQCGLFHEYARHISLPDTYLVGDAAKCPRLASLEVELDAYDFDDMRRGLHMWEDICQGSDFEGLETTTQLLRLTRVTSLKSLKFTAARTCSLFANTAAKEQMWQDNVGRYQEYICKQLDQHKEPLADRMNQEPGGPLYMKSRVCFDSRVLLPEGTPLPGSLGAVTGSLADSDIPETQHELLEMVKQRGPEFVAWIQRAKTALAVLDEKFGADEDISDQE</sequence>
<organism evidence="1 2">
    <name type="scientific">Elasticomyces elasticus</name>
    <dbReference type="NCBI Taxonomy" id="574655"/>
    <lineage>
        <taxon>Eukaryota</taxon>
        <taxon>Fungi</taxon>
        <taxon>Dikarya</taxon>
        <taxon>Ascomycota</taxon>
        <taxon>Pezizomycotina</taxon>
        <taxon>Dothideomycetes</taxon>
        <taxon>Dothideomycetidae</taxon>
        <taxon>Mycosphaerellales</taxon>
        <taxon>Teratosphaeriaceae</taxon>
        <taxon>Elasticomyces</taxon>
    </lineage>
</organism>
<dbReference type="EMBL" id="JAVRQU010000017">
    <property type="protein sequence ID" value="KAK5693520.1"/>
    <property type="molecule type" value="Genomic_DNA"/>
</dbReference>
<gene>
    <name evidence="1" type="ORF">LTR97_010089</name>
</gene>
<comment type="caution">
    <text evidence="1">The sequence shown here is derived from an EMBL/GenBank/DDBJ whole genome shotgun (WGS) entry which is preliminary data.</text>
</comment>
<evidence type="ECO:0000313" key="2">
    <source>
        <dbReference type="Proteomes" id="UP001310594"/>
    </source>
</evidence>
<reference evidence="1" key="1">
    <citation type="submission" date="2023-08" db="EMBL/GenBank/DDBJ databases">
        <title>Black Yeasts Isolated from many extreme environments.</title>
        <authorList>
            <person name="Coleine C."/>
            <person name="Stajich J.E."/>
            <person name="Selbmann L."/>
        </authorList>
    </citation>
    <scope>NUCLEOTIDE SEQUENCE</scope>
    <source>
        <strain evidence="1">CCFEE 5810</strain>
    </source>
</reference>
<protein>
    <submittedName>
        <fullName evidence="1">Uncharacterized protein</fullName>
    </submittedName>
</protein>
<evidence type="ECO:0000313" key="1">
    <source>
        <dbReference type="EMBL" id="KAK5693520.1"/>
    </source>
</evidence>